<gene>
    <name evidence="3" type="primary">LOC100368385</name>
</gene>
<evidence type="ECO:0000313" key="3">
    <source>
        <dbReference type="RefSeq" id="XP_002739336.1"/>
    </source>
</evidence>
<dbReference type="InterPro" id="IPR039195">
    <property type="entry name" value="ANKRD40"/>
</dbReference>
<dbReference type="PANTHER" id="PTHR24192:SF3">
    <property type="entry name" value="ANKYRIN REPEAT DOMAIN 40"/>
    <property type="match status" value="1"/>
</dbReference>
<dbReference type="PROSITE" id="PS50297">
    <property type="entry name" value="ANK_REP_REGION"/>
    <property type="match status" value="1"/>
</dbReference>
<dbReference type="InterPro" id="IPR002110">
    <property type="entry name" value="Ankyrin_rpt"/>
</dbReference>
<dbReference type="SMART" id="SM00248">
    <property type="entry name" value="ANK"/>
    <property type="match status" value="1"/>
</dbReference>
<dbReference type="GeneID" id="100368385"/>
<accession>A0ABM0GX73</accession>
<evidence type="ECO:0000313" key="2">
    <source>
        <dbReference type="Proteomes" id="UP000694865"/>
    </source>
</evidence>
<dbReference type="InterPro" id="IPR036770">
    <property type="entry name" value="Ankyrin_rpt-contain_sf"/>
</dbReference>
<dbReference type="SUPFAM" id="SSF48403">
    <property type="entry name" value="Ankyrin repeat"/>
    <property type="match status" value="1"/>
</dbReference>
<dbReference type="Gene3D" id="1.25.40.20">
    <property type="entry name" value="Ankyrin repeat-containing domain"/>
    <property type="match status" value="1"/>
</dbReference>
<sequence>MEEKLREFACLGNEDGIRKLMEMEVDVNSQHLINGWTALHWSCKRNHVSITKYLLDHGANKDLLTEKGEKPVHLTTSPQIKELLGGNEGGDDSPVINKDDSLPITPSYLRYPEFPYNSDSGYRKEGYTGNSYTGRNVTSHELVLKVRVAKGLETDYIEVEIEYVELTYKNLLKTCAKELGINPDAVIKIRKLPNTIIRKDKDVQRLKDFQEIELVLDRKTPNLPNSAYSTTAAQYAGDVSNATLDTSSRLVY</sequence>
<dbReference type="Pfam" id="PF12796">
    <property type="entry name" value="Ank_2"/>
    <property type="match status" value="1"/>
</dbReference>
<organism evidence="2 3">
    <name type="scientific">Saccoglossus kowalevskii</name>
    <name type="common">Acorn worm</name>
    <dbReference type="NCBI Taxonomy" id="10224"/>
    <lineage>
        <taxon>Eukaryota</taxon>
        <taxon>Metazoa</taxon>
        <taxon>Hemichordata</taxon>
        <taxon>Enteropneusta</taxon>
        <taxon>Harrimaniidae</taxon>
        <taxon>Saccoglossus</taxon>
    </lineage>
</organism>
<protein>
    <submittedName>
        <fullName evidence="3">Ankyrin repeat domain-containing protein 40-like</fullName>
    </submittedName>
</protein>
<evidence type="ECO:0000256" key="1">
    <source>
        <dbReference type="PROSITE-ProRule" id="PRU00023"/>
    </source>
</evidence>
<dbReference type="Proteomes" id="UP000694865">
    <property type="component" value="Unplaced"/>
</dbReference>
<name>A0ABM0GX73_SACKO</name>
<keyword evidence="1" id="KW-0040">ANK repeat</keyword>
<reference evidence="3" key="1">
    <citation type="submission" date="2025-08" db="UniProtKB">
        <authorList>
            <consortium name="RefSeq"/>
        </authorList>
    </citation>
    <scope>IDENTIFICATION</scope>
    <source>
        <tissue evidence="3">Testes</tissue>
    </source>
</reference>
<keyword evidence="2" id="KW-1185">Reference proteome</keyword>
<proteinExistence type="predicted"/>
<dbReference type="RefSeq" id="XP_002739336.1">
    <property type="nucleotide sequence ID" value="XM_002739290.2"/>
</dbReference>
<dbReference type="PROSITE" id="PS50088">
    <property type="entry name" value="ANK_REPEAT"/>
    <property type="match status" value="1"/>
</dbReference>
<dbReference type="PANTHER" id="PTHR24192">
    <property type="entry name" value="ANKYRIN REPEAT DOMAIN 40"/>
    <property type="match status" value="1"/>
</dbReference>
<feature type="repeat" description="ANK" evidence="1">
    <location>
        <begin position="34"/>
        <end position="66"/>
    </location>
</feature>